<gene>
    <name evidence="2" type="ORF">L0M17_03855</name>
</gene>
<feature type="region of interest" description="Disordered" evidence="1">
    <location>
        <begin position="420"/>
        <end position="443"/>
    </location>
</feature>
<dbReference type="RefSeq" id="WP_241051405.1">
    <property type="nucleotide sequence ID" value="NZ_JAKZBV010000001.1"/>
</dbReference>
<dbReference type="InterPro" id="IPR003673">
    <property type="entry name" value="CoA-Trfase_fam_III"/>
</dbReference>
<dbReference type="InterPro" id="IPR023606">
    <property type="entry name" value="CoA-Trfase_III_dom_1_sf"/>
</dbReference>
<evidence type="ECO:0000256" key="1">
    <source>
        <dbReference type="SAM" id="MobiDB-lite"/>
    </source>
</evidence>
<protein>
    <submittedName>
        <fullName evidence="2">CoA transferase</fullName>
    </submittedName>
</protein>
<accession>A0ABS9TXP5</accession>
<dbReference type="PANTHER" id="PTHR48228:SF4">
    <property type="entry name" value="BLR3030 PROTEIN"/>
    <property type="match status" value="1"/>
</dbReference>
<name>A0ABS9TXP5_9MICC</name>
<evidence type="ECO:0000313" key="2">
    <source>
        <dbReference type="EMBL" id="MCH6469130.1"/>
    </source>
</evidence>
<dbReference type="GO" id="GO:0016740">
    <property type="term" value="F:transferase activity"/>
    <property type="evidence" value="ECO:0007669"/>
    <property type="project" value="UniProtKB-KW"/>
</dbReference>
<dbReference type="Gene3D" id="3.40.50.10540">
    <property type="entry name" value="Crotonobetainyl-coa:carnitine coa-transferase, domain 1"/>
    <property type="match status" value="1"/>
</dbReference>
<dbReference type="PANTHER" id="PTHR48228">
    <property type="entry name" value="SUCCINYL-COA--D-CITRAMALATE COA-TRANSFERASE"/>
    <property type="match status" value="1"/>
</dbReference>
<proteinExistence type="predicted"/>
<keyword evidence="3" id="KW-1185">Reference proteome</keyword>
<reference evidence="2 3" key="1">
    <citation type="submission" date="2022-03" db="EMBL/GenBank/DDBJ databases">
        <title>Sinomonas sp. isolated from a soil.</title>
        <authorList>
            <person name="Han J."/>
            <person name="Kim D.-U."/>
        </authorList>
    </citation>
    <scope>NUCLEOTIDE SEQUENCE [LARGE SCALE GENOMIC DNA]</scope>
    <source>
        <strain evidence="2 3">5-5</strain>
    </source>
</reference>
<dbReference type="Pfam" id="PF02515">
    <property type="entry name" value="CoA_transf_3"/>
    <property type="match status" value="1"/>
</dbReference>
<organism evidence="2 3">
    <name type="scientific">Sinomonas terrae</name>
    <dbReference type="NCBI Taxonomy" id="2908838"/>
    <lineage>
        <taxon>Bacteria</taxon>
        <taxon>Bacillati</taxon>
        <taxon>Actinomycetota</taxon>
        <taxon>Actinomycetes</taxon>
        <taxon>Micrococcales</taxon>
        <taxon>Micrococcaceae</taxon>
        <taxon>Sinomonas</taxon>
    </lineage>
</organism>
<sequence length="492" mass="51922">MGHAFPTDHADLLTLGRFLAPVLGEVPEPGDLGHESWWPESWWRGPRVWWGGPLDVEGLGLGSVGALIAALRALSAARGLGDAPAGSGPATSSALVSASFGSIGHLRVDGAPPDVWAPLSGFHETGDGWVRVHANYPHHAERLLAALGLATAEGFCAALRERTALEVERDVQAARGVAGAVRSPEDWEASPMGSAAASRPWIDFTLDDGAPRPASESVPLATAEQPLAGVRVLDFTRVIAGPSATRLLGALGADVLRIDPPQLPELLDQHIDTDFAKRSALADLRDPEQLAQVRELMRDADVVFLGYRTSGLERFGLDPLSLRADFPHLVVVSLNAWGREGPWADVRGFDSIVQATSGIAQVYGAEHDGGWRPGVLPVQALDHATGMGMAAAAVALLAAGERGVTGSAHLSLATTAAQLLQSGPAQSRPTQSRPAGPTPDAPAVLEVPRRQAQSAYGLLDFVPPPLRVAGQQLEYPHPPELYGTADLRWRTR</sequence>
<comment type="caution">
    <text evidence="2">The sequence shown here is derived from an EMBL/GenBank/DDBJ whole genome shotgun (WGS) entry which is preliminary data.</text>
</comment>
<dbReference type="Proteomes" id="UP001202922">
    <property type="component" value="Unassembled WGS sequence"/>
</dbReference>
<dbReference type="EMBL" id="JAKZBV010000001">
    <property type="protein sequence ID" value="MCH6469130.1"/>
    <property type="molecule type" value="Genomic_DNA"/>
</dbReference>
<dbReference type="InterPro" id="IPR050509">
    <property type="entry name" value="CoA-transferase_III"/>
</dbReference>
<evidence type="ECO:0000313" key="3">
    <source>
        <dbReference type="Proteomes" id="UP001202922"/>
    </source>
</evidence>
<dbReference type="SUPFAM" id="SSF89796">
    <property type="entry name" value="CoA-transferase family III (CaiB/BaiF)"/>
    <property type="match status" value="2"/>
</dbReference>
<keyword evidence="2" id="KW-0808">Transferase</keyword>
<feature type="compositionally biased region" description="Polar residues" evidence="1">
    <location>
        <begin position="424"/>
        <end position="433"/>
    </location>
</feature>